<dbReference type="RefSeq" id="WP_132875299.1">
    <property type="nucleotide sequence ID" value="NZ_SLXQ01000001.1"/>
</dbReference>
<dbReference type="OrthoDB" id="3698195at2"/>
<evidence type="ECO:0000256" key="1">
    <source>
        <dbReference type="SAM" id="MobiDB-lite"/>
    </source>
</evidence>
<evidence type="ECO:0000256" key="2">
    <source>
        <dbReference type="SAM" id="SignalP"/>
    </source>
</evidence>
<gene>
    <name evidence="3" type="ORF">EV191_101683</name>
</gene>
<evidence type="ECO:0000313" key="3">
    <source>
        <dbReference type="EMBL" id="TCP56737.1"/>
    </source>
</evidence>
<dbReference type="EMBL" id="SLXQ01000001">
    <property type="protein sequence ID" value="TCP56737.1"/>
    <property type="molecule type" value="Genomic_DNA"/>
</dbReference>
<feature type="signal peptide" evidence="2">
    <location>
        <begin position="1"/>
        <end position="21"/>
    </location>
</feature>
<feature type="compositionally biased region" description="Basic and acidic residues" evidence="1">
    <location>
        <begin position="44"/>
        <end position="53"/>
    </location>
</feature>
<proteinExistence type="predicted"/>
<feature type="compositionally biased region" description="Low complexity" evidence="1">
    <location>
        <begin position="31"/>
        <end position="43"/>
    </location>
</feature>
<protein>
    <submittedName>
        <fullName evidence="3">Uncharacterized protein DUF3558</fullName>
    </submittedName>
</protein>
<sequence length="188" mass="19693">MTLRVRSGAALVAVAGATVLAGCGTDDTRGSASAAQDSAAESAPQERDGREQDGPPSFTNKQLCELLTEQEARGLSVDPRGEPTQIFGEQACEWSGKAVSFDLSFNDKNNVSELTIGERDRSSDTRINGRTALLIEYGDVTSCAAAVDLSESSMLRASVSVLSAGEGKLNECDLAEQAATKATEKISE</sequence>
<dbReference type="AlphaFoldDB" id="A0A4R2R3Y8"/>
<evidence type="ECO:0000313" key="4">
    <source>
        <dbReference type="Proteomes" id="UP000294911"/>
    </source>
</evidence>
<organism evidence="3 4">
    <name type="scientific">Tamaricihabitans halophyticus</name>
    <dbReference type="NCBI Taxonomy" id="1262583"/>
    <lineage>
        <taxon>Bacteria</taxon>
        <taxon>Bacillati</taxon>
        <taxon>Actinomycetota</taxon>
        <taxon>Actinomycetes</taxon>
        <taxon>Pseudonocardiales</taxon>
        <taxon>Pseudonocardiaceae</taxon>
        <taxon>Tamaricihabitans</taxon>
    </lineage>
</organism>
<keyword evidence="4" id="KW-1185">Reference proteome</keyword>
<dbReference type="InterPro" id="IPR024520">
    <property type="entry name" value="DUF3558"/>
</dbReference>
<keyword evidence="2" id="KW-0732">Signal</keyword>
<dbReference type="Proteomes" id="UP000294911">
    <property type="component" value="Unassembled WGS sequence"/>
</dbReference>
<reference evidence="3 4" key="1">
    <citation type="submission" date="2019-03" db="EMBL/GenBank/DDBJ databases">
        <title>Genomic Encyclopedia of Type Strains, Phase IV (KMG-IV): sequencing the most valuable type-strain genomes for metagenomic binning, comparative biology and taxonomic classification.</title>
        <authorList>
            <person name="Goeker M."/>
        </authorList>
    </citation>
    <scope>NUCLEOTIDE SEQUENCE [LARGE SCALE GENOMIC DNA]</scope>
    <source>
        <strain evidence="3 4">DSM 45765</strain>
    </source>
</reference>
<feature type="chain" id="PRO_5038925881" evidence="2">
    <location>
        <begin position="22"/>
        <end position="188"/>
    </location>
</feature>
<name>A0A4R2R3Y8_9PSEU</name>
<accession>A0A4R2R3Y8</accession>
<feature type="region of interest" description="Disordered" evidence="1">
    <location>
        <begin position="27"/>
        <end position="59"/>
    </location>
</feature>
<comment type="caution">
    <text evidence="3">The sequence shown here is derived from an EMBL/GenBank/DDBJ whole genome shotgun (WGS) entry which is preliminary data.</text>
</comment>
<dbReference type="PROSITE" id="PS51257">
    <property type="entry name" value="PROKAR_LIPOPROTEIN"/>
    <property type="match status" value="1"/>
</dbReference>
<dbReference type="Pfam" id="PF12079">
    <property type="entry name" value="DUF3558"/>
    <property type="match status" value="1"/>
</dbReference>